<reference evidence="2 3" key="1">
    <citation type="submission" date="2018-08" db="EMBL/GenBank/DDBJ databases">
        <title>Bacillus phenotypic plasticity.</title>
        <authorList>
            <person name="Hurtado E."/>
        </authorList>
    </citation>
    <scope>NUCLEOTIDE SEQUENCE [LARGE SCALE GENOMIC DNA]</scope>
    <source>
        <strain evidence="2 3">427</strain>
    </source>
</reference>
<protein>
    <submittedName>
        <fullName evidence="2">Uncharacterized protein</fullName>
    </submittedName>
</protein>
<keyword evidence="1" id="KW-0472">Membrane</keyword>
<keyword evidence="1" id="KW-0812">Transmembrane</keyword>
<organism evidence="2 3">
    <name type="scientific">Bacillus swezeyi</name>
    <dbReference type="NCBI Taxonomy" id="1925020"/>
    <lineage>
        <taxon>Bacteria</taxon>
        <taxon>Bacillati</taxon>
        <taxon>Bacillota</taxon>
        <taxon>Bacilli</taxon>
        <taxon>Bacillales</taxon>
        <taxon>Bacillaceae</taxon>
        <taxon>Bacillus</taxon>
    </lineage>
</organism>
<dbReference type="AlphaFoldDB" id="A0A5M8RVP0"/>
<proteinExistence type="predicted"/>
<evidence type="ECO:0000256" key="1">
    <source>
        <dbReference type="SAM" id="Phobius"/>
    </source>
</evidence>
<comment type="caution">
    <text evidence="2">The sequence shown here is derived from an EMBL/GenBank/DDBJ whole genome shotgun (WGS) entry which is preliminary data.</text>
</comment>
<feature type="transmembrane region" description="Helical" evidence="1">
    <location>
        <begin position="88"/>
        <end position="109"/>
    </location>
</feature>
<keyword evidence="1" id="KW-1133">Transmembrane helix</keyword>
<dbReference type="Proteomes" id="UP000324326">
    <property type="component" value="Unassembled WGS sequence"/>
</dbReference>
<accession>A0A5M8RVP0</accession>
<name>A0A5M8RVP0_9BACI</name>
<feature type="transmembrane region" description="Helical" evidence="1">
    <location>
        <begin position="38"/>
        <end position="63"/>
    </location>
</feature>
<evidence type="ECO:0000313" key="2">
    <source>
        <dbReference type="EMBL" id="KAA6452717.1"/>
    </source>
</evidence>
<dbReference type="RefSeq" id="WP_148955484.1">
    <property type="nucleotide sequence ID" value="NZ_QSND01000001.1"/>
</dbReference>
<gene>
    <name evidence="2" type="ORF">DX927_00365</name>
</gene>
<sequence>MENFVAILIFTLPGLLSYFWIQLFGLHPASKHINFEIAAISAILWFPVGMIVLGIYQLIAMIVNANSVNDPWLSVHTLSDVLELSNNLGFLVCFVLFSVIFSFLFSWFVSRFAYRWMIRLVNVVRRGSGTAELSGTSTVWNETFLKNDAQLISFRKIDNPDEVIYGEIKKVSRPVELERNLLLSNTEYWTELLKDNKDVRVPYVFLDTKTGFIISIYNTEDALKAHEQYLETLEESENSEI</sequence>
<dbReference type="EMBL" id="QSND01000001">
    <property type="protein sequence ID" value="KAA6452717.1"/>
    <property type="molecule type" value="Genomic_DNA"/>
</dbReference>
<evidence type="ECO:0000313" key="3">
    <source>
        <dbReference type="Proteomes" id="UP000324326"/>
    </source>
</evidence>
<feature type="transmembrane region" description="Helical" evidence="1">
    <location>
        <begin position="6"/>
        <end position="26"/>
    </location>
</feature>